<dbReference type="Gene3D" id="3.90.1140.10">
    <property type="entry name" value="Cyclic phosphodiesterase"/>
    <property type="match status" value="1"/>
</dbReference>
<dbReference type="PANTHER" id="PTHR40037">
    <property type="entry name" value="PHOSPHOESTERASE YJCG-RELATED"/>
    <property type="match status" value="1"/>
</dbReference>
<name>A0A9D9EPL7_9SPIR</name>
<organism evidence="1 2">
    <name type="scientific">Candidatus Avitreponema avistercoris</name>
    <dbReference type="NCBI Taxonomy" id="2840705"/>
    <lineage>
        <taxon>Bacteria</taxon>
        <taxon>Pseudomonadati</taxon>
        <taxon>Spirochaetota</taxon>
        <taxon>Spirochaetia</taxon>
        <taxon>Spirochaetales</taxon>
        <taxon>Candidatus Avitreponema</taxon>
    </lineage>
</organism>
<keyword evidence="1" id="KW-0436">Ligase</keyword>
<dbReference type="PANTHER" id="PTHR40037:SF1">
    <property type="entry name" value="PHOSPHOESTERASE SAOUHSC_00951-RELATED"/>
    <property type="match status" value="1"/>
</dbReference>
<sequence length="190" mass="21124">MNPKKNVFPQQTHFIGVLLPDNLTRAVEEYRRYMNRTYGCRSGHATPVHVTLVPPFALPRDYTTADVVEALLRGVPQDSGFSARTENFDAFGDRTLFAAVRPAPEWNRLKNAAETALRGAFPGCLRKDPRPFHPHITVANRDIPPGASTAALRVLSGKKFEEDFPVDNMTVFVRKGGGWEAAQAIRLDPP</sequence>
<dbReference type="Proteomes" id="UP000823616">
    <property type="component" value="Unassembled WGS sequence"/>
</dbReference>
<dbReference type="Pfam" id="PF13563">
    <property type="entry name" value="2_5_RNA_ligase2"/>
    <property type="match status" value="1"/>
</dbReference>
<dbReference type="AlphaFoldDB" id="A0A9D9EPL7"/>
<protein>
    <submittedName>
        <fullName evidence="1">2'-5' RNA ligase family protein</fullName>
    </submittedName>
</protein>
<reference evidence="1" key="1">
    <citation type="submission" date="2020-10" db="EMBL/GenBank/DDBJ databases">
        <authorList>
            <person name="Gilroy R."/>
        </authorList>
    </citation>
    <scope>NUCLEOTIDE SEQUENCE</scope>
    <source>
        <strain evidence="1">B3-4054</strain>
    </source>
</reference>
<comment type="caution">
    <text evidence="1">The sequence shown here is derived from an EMBL/GenBank/DDBJ whole genome shotgun (WGS) entry which is preliminary data.</text>
</comment>
<proteinExistence type="predicted"/>
<accession>A0A9D9EPL7</accession>
<dbReference type="InterPro" id="IPR050580">
    <property type="entry name" value="2H_phosphoesterase_YjcG-like"/>
</dbReference>
<dbReference type="GO" id="GO:0016874">
    <property type="term" value="F:ligase activity"/>
    <property type="evidence" value="ECO:0007669"/>
    <property type="project" value="UniProtKB-KW"/>
</dbReference>
<reference evidence="1" key="2">
    <citation type="journal article" date="2021" name="PeerJ">
        <title>Extensive microbial diversity within the chicken gut microbiome revealed by metagenomics and culture.</title>
        <authorList>
            <person name="Gilroy R."/>
            <person name="Ravi A."/>
            <person name="Getino M."/>
            <person name="Pursley I."/>
            <person name="Horton D.L."/>
            <person name="Alikhan N.F."/>
            <person name="Baker D."/>
            <person name="Gharbi K."/>
            <person name="Hall N."/>
            <person name="Watson M."/>
            <person name="Adriaenssens E.M."/>
            <person name="Foster-Nyarko E."/>
            <person name="Jarju S."/>
            <person name="Secka A."/>
            <person name="Antonio M."/>
            <person name="Oren A."/>
            <person name="Chaudhuri R.R."/>
            <person name="La Ragione R."/>
            <person name="Hildebrand F."/>
            <person name="Pallen M.J."/>
        </authorList>
    </citation>
    <scope>NUCLEOTIDE SEQUENCE</scope>
    <source>
        <strain evidence="1">B3-4054</strain>
    </source>
</reference>
<dbReference type="SUPFAM" id="SSF55144">
    <property type="entry name" value="LigT-like"/>
    <property type="match status" value="1"/>
</dbReference>
<dbReference type="InterPro" id="IPR009097">
    <property type="entry name" value="Cyclic_Pdiesterase"/>
</dbReference>
<gene>
    <name evidence="1" type="ORF">IAA96_06600</name>
</gene>
<evidence type="ECO:0000313" key="2">
    <source>
        <dbReference type="Proteomes" id="UP000823616"/>
    </source>
</evidence>
<dbReference type="EMBL" id="JADIMS010000121">
    <property type="protein sequence ID" value="MBO8450758.1"/>
    <property type="molecule type" value="Genomic_DNA"/>
</dbReference>
<evidence type="ECO:0000313" key="1">
    <source>
        <dbReference type="EMBL" id="MBO8450758.1"/>
    </source>
</evidence>